<protein>
    <submittedName>
        <fullName evidence="3">Cell envelope biogenesis protein TolA</fullName>
    </submittedName>
</protein>
<dbReference type="Proteomes" id="UP001597283">
    <property type="component" value="Unassembled WGS sequence"/>
</dbReference>
<comment type="caution">
    <text evidence="3">The sequence shown here is derived from an EMBL/GenBank/DDBJ whole genome shotgun (WGS) entry which is preliminary data.</text>
</comment>
<feature type="compositionally biased region" description="Pro residues" evidence="1">
    <location>
        <begin position="116"/>
        <end position="135"/>
    </location>
</feature>
<reference evidence="4" key="1">
    <citation type="journal article" date="2019" name="Int. J. Syst. Evol. Microbiol.">
        <title>The Global Catalogue of Microorganisms (GCM) 10K type strain sequencing project: providing services to taxonomists for standard genome sequencing and annotation.</title>
        <authorList>
            <consortium name="The Broad Institute Genomics Platform"/>
            <consortium name="The Broad Institute Genome Sequencing Center for Infectious Disease"/>
            <person name="Wu L."/>
            <person name="Ma J."/>
        </authorList>
    </citation>
    <scope>NUCLEOTIDE SEQUENCE [LARGE SCALE GENOMIC DNA]</scope>
    <source>
        <strain evidence="4">Q85</strain>
    </source>
</reference>
<evidence type="ECO:0000313" key="4">
    <source>
        <dbReference type="Proteomes" id="UP001597283"/>
    </source>
</evidence>
<proteinExistence type="predicted"/>
<dbReference type="EMBL" id="JBHUFC010000003">
    <property type="protein sequence ID" value="MFD1788141.1"/>
    <property type="molecule type" value="Genomic_DNA"/>
</dbReference>
<keyword evidence="2" id="KW-1133">Transmembrane helix</keyword>
<keyword evidence="4" id="KW-1185">Reference proteome</keyword>
<name>A0ABW4NDM9_9SPHN</name>
<evidence type="ECO:0000256" key="1">
    <source>
        <dbReference type="SAM" id="MobiDB-lite"/>
    </source>
</evidence>
<feature type="compositionally biased region" description="Low complexity" evidence="1">
    <location>
        <begin position="77"/>
        <end position="88"/>
    </location>
</feature>
<feature type="transmembrane region" description="Helical" evidence="2">
    <location>
        <begin position="7"/>
        <end position="28"/>
    </location>
</feature>
<keyword evidence="2" id="KW-0472">Membrane</keyword>
<organism evidence="3 4">
    <name type="scientific">Sphingomonas floccifaciens</name>
    <dbReference type="NCBI Taxonomy" id="1844115"/>
    <lineage>
        <taxon>Bacteria</taxon>
        <taxon>Pseudomonadati</taxon>
        <taxon>Pseudomonadota</taxon>
        <taxon>Alphaproteobacteria</taxon>
        <taxon>Sphingomonadales</taxon>
        <taxon>Sphingomonadaceae</taxon>
        <taxon>Sphingomonas</taxon>
    </lineage>
</organism>
<feature type="compositionally biased region" description="Low complexity" evidence="1">
    <location>
        <begin position="141"/>
        <end position="164"/>
    </location>
</feature>
<gene>
    <name evidence="3" type="ORF">ACFSC3_11210</name>
</gene>
<dbReference type="Gene3D" id="3.30.1150.10">
    <property type="match status" value="1"/>
</dbReference>
<dbReference type="RefSeq" id="WP_380940508.1">
    <property type="nucleotide sequence ID" value="NZ_JBHUFC010000003.1"/>
</dbReference>
<dbReference type="PRINTS" id="PR01217">
    <property type="entry name" value="PRICHEXTENSN"/>
</dbReference>
<keyword evidence="2" id="KW-0812">Transmembrane</keyword>
<sequence length="323" mass="32987">MDRAEKYGLGIAAAGHVALFGLLSVGFLSTPNPLKLESKPIDISLVDEVALESAAPATTEAPAPAEALEVGPVEDSAPAPAETVAEPVPVQPPPAPVPPAPKPAPPKPTPAKAAPAPAPKPAPVKAPPKPTPPKAEPAKPQPKAAAKPAPAPAQPKAAPRPARPGLARPDVAPERPGSAAASKAARPRGSILGDDFRKSLAQSSEKGTAQTPRVANVSAQAVAGLGDAIARQVQPCANRIPNPGPGANQIRTKLRLRMNPDGSLASRPVVSGQTGVDDENRRYAQRVGELAGAAVIQCAPYKLPAELYEGGWKDIIINYRLPG</sequence>
<evidence type="ECO:0000256" key="2">
    <source>
        <dbReference type="SAM" id="Phobius"/>
    </source>
</evidence>
<feature type="compositionally biased region" description="Pro residues" evidence="1">
    <location>
        <begin position="89"/>
        <end position="109"/>
    </location>
</feature>
<feature type="region of interest" description="Disordered" evidence="1">
    <location>
        <begin position="72"/>
        <end position="191"/>
    </location>
</feature>
<accession>A0ABW4NDM9</accession>
<evidence type="ECO:0000313" key="3">
    <source>
        <dbReference type="EMBL" id="MFD1788141.1"/>
    </source>
</evidence>